<evidence type="ECO:0000313" key="2">
    <source>
        <dbReference type="EMBL" id="EQD52879.1"/>
    </source>
</evidence>
<reference evidence="2" key="2">
    <citation type="journal article" date="2014" name="ISME J.">
        <title>Microbial stratification in low pH oxic and suboxic macroscopic growths along an acid mine drainage.</title>
        <authorList>
            <person name="Mendez-Garcia C."/>
            <person name="Mesa V."/>
            <person name="Sprenger R.R."/>
            <person name="Richter M."/>
            <person name="Diez M.S."/>
            <person name="Solano J."/>
            <person name="Bargiela R."/>
            <person name="Golyshina O.V."/>
            <person name="Manteca A."/>
            <person name="Ramos J.L."/>
            <person name="Gallego J.R."/>
            <person name="Llorente I."/>
            <person name="Martins Dos Santos V.A."/>
            <person name="Jensen O.N."/>
            <person name="Pelaez A.I."/>
            <person name="Sanchez J."/>
            <person name="Ferrer M."/>
        </authorList>
    </citation>
    <scope>NUCLEOTIDE SEQUENCE</scope>
</reference>
<name>T1BID1_9ZZZZ</name>
<reference evidence="2" key="1">
    <citation type="submission" date="2013-08" db="EMBL/GenBank/DDBJ databases">
        <authorList>
            <person name="Mendez C."/>
            <person name="Richter M."/>
            <person name="Ferrer M."/>
            <person name="Sanchez J."/>
        </authorList>
    </citation>
    <scope>NUCLEOTIDE SEQUENCE</scope>
</reference>
<gene>
    <name evidence="2" type="ORF">B1A_12573</name>
</gene>
<protein>
    <recommendedName>
        <fullName evidence="3">Transposase IS4-like domain-containing protein</fullName>
    </recommendedName>
</protein>
<accession>T1BID1</accession>
<evidence type="ECO:0000256" key="1">
    <source>
        <dbReference type="SAM" id="MobiDB-lite"/>
    </source>
</evidence>
<dbReference type="AlphaFoldDB" id="T1BID1"/>
<evidence type="ECO:0008006" key="3">
    <source>
        <dbReference type="Google" id="ProtNLM"/>
    </source>
</evidence>
<feature type="non-terminal residue" evidence="2">
    <location>
        <position position="112"/>
    </location>
</feature>
<proteinExistence type="predicted"/>
<comment type="caution">
    <text evidence="2">The sequence shown here is derived from an EMBL/GenBank/DDBJ whole genome shotgun (WGS) entry which is preliminary data.</text>
</comment>
<dbReference type="EMBL" id="AUZX01009142">
    <property type="protein sequence ID" value="EQD52879.1"/>
    <property type="molecule type" value="Genomic_DNA"/>
</dbReference>
<organism evidence="2">
    <name type="scientific">mine drainage metagenome</name>
    <dbReference type="NCBI Taxonomy" id="410659"/>
    <lineage>
        <taxon>unclassified sequences</taxon>
        <taxon>metagenomes</taxon>
        <taxon>ecological metagenomes</taxon>
    </lineage>
</organism>
<feature type="region of interest" description="Disordered" evidence="1">
    <location>
        <begin position="1"/>
        <end position="26"/>
    </location>
</feature>
<sequence>MPEMASGRMGPSHSTRTGPDADVDQSALAEQQKLDGCYVLKTDLTQPQADAQSVHARYKDLALVEWAFRTSKTVQLEMRPVHVRLASRTRGHALVIMLAYKIVQELARRWQA</sequence>